<feature type="transmembrane region" description="Helical" evidence="7">
    <location>
        <begin position="136"/>
        <end position="162"/>
    </location>
</feature>
<dbReference type="Pfam" id="PF00512">
    <property type="entry name" value="HisKA"/>
    <property type="match status" value="1"/>
</dbReference>
<dbReference type="EMBL" id="MEUF01000046">
    <property type="protein sequence ID" value="OGC34293.1"/>
    <property type="molecule type" value="Genomic_DNA"/>
</dbReference>
<sequence length="453" mass="51072">MIDKDKYLQEEKALVLQDFKNKLVWGVRVRYLILFMAIPLFFFANITDRSQVALSIALIVYLALYNVAADLFYRWQKDASSLVMLSLIAFLQIFDLLGVTIVIYLTGWLESPYWFLYLVLIIISGFGMFSQFSSVVFLIAFFSAVFYLGLLLSAYFGIIPIYGPAFSLPPPELLKSILNRSIFTIASFFLFASTIYYFSKLLNQNQQILTKKNRELLVALDELKSIDRMKDDFISTASHELRTPLAVIRENISLIEDKVVGEVTEKQQKLLAASRDSVDRLAKILDSLLDISKIEARDIRIKRQRIDIAALAQKAIEMLRSLADKKGIKLQSQMGRDITTEADADQILRVFINLIDNAIKFTGENGTITVGVEKGGAKILAWVQDNGKGISRNDLPLIFERFVRLDATDMIAKGAGLGLSICKAIVEMHGGKISVESRLGEGSKFWFSLPLIK</sequence>
<evidence type="ECO:0000256" key="7">
    <source>
        <dbReference type="SAM" id="Phobius"/>
    </source>
</evidence>
<reference evidence="9 10" key="1">
    <citation type="journal article" date="2016" name="Nat. Commun.">
        <title>Thousands of microbial genomes shed light on interconnected biogeochemical processes in an aquifer system.</title>
        <authorList>
            <person name="Anantharaman K."/>
            <person name="Brown C.T."/>
            <person name="Hug L.A."/>
            <person name="Sharon I."/>
            <person name="Castelle C.J."/>
            <person name="Probst A.J."/>
            <person name="Thomas B.C."/>
            <person name="Singh A."/>
            <person name="Wilkins M.J."/>
            <person name="Karaoz U."/>
            <person name="Brodie E.L."/>
            <person name="Williams K.H."/>
            <person name="Hubbard S.S."/>
            <person name="Banfield J.F."/>
        </authorList>
    </citation>
    <scope>NUCLEOTIDE SEQUENCE [LARGE SCALE GENOMIC DNA]</scope>
</reference>
<evidence type="ECO:0000313" key="9">
    <source>
        <dbReference type="EMBL" id="OGC34293.1"/>
    </source>
</evidence>
<feature type="transmembrane region" description="Helical" evidence="7">
    <location>
        <begin position="182"/>
        <end position="199"/>
    </location>
</feature>
<dbReference type="AlphaFoldDB" id="A0A1F4TQE8"/>
<protein>
    <recommendedName>
        <fullName evidence="2">histidine kinase</fullName>
        <ecNumber evidence="2">2.7.13.3</ecNumber>
    </recommendedName>
</protein>
<evidence type="ECO:0000313" key="10">
    <source>
        <dbReference type="Proteomes" id="UP000178951"/>
    </source>
</evidence>
<dbReference type="Gene3D" id="1.10.287.130">
    <property type="match status" value="1"/>
</dbReference>
<accession>A0A1F4TQE8</accession>
<dbReference type="InterPro" id="IPR036097">
    <property type="entry name" value="HisK_dim/P_sf"/>
</dbReference>
<evidence type="ECO:0000256" key="5">
    <source>
        <dbReference type="ARBA" id="ARBA00022777"/>
    </source>
</evidence>
<feature type="transmembrane region" description="Helical" evidence="7">
    <location>
        <begin position="52"/>
        <end position="73"/>
    </location>
</feature>
<evidence type="ECO:0000256" key="2">
    <source>
        <dbReference type="ARBA" id="ARBA00012438"/>
    </source>
</evidence>
<dbReference type="InterPro" id="IPR036890">
    <property type="entry name" value="HATPase_C_sf"/>
</dbReference>
<evidence type="ECO:0000256" key="1">
    <source>
        <dbReference type="ARBA" id="ARBA00000085"/>
    </source>
</evidence>
<dbReference type="SUPFAM" id="SSF55874">
    <property type="entry name" value="ATPase domain of HSP90 chaperone/DNA topoisomerase II/histidine kinase"/>
    <property type="match status" value="1"/>
</dbReference>
<dbReference type="InterPro" id="IPR003661">
    <property type="entry name" value="HisK_dim/P_dom"/>
</dbReference>
<dbReference type="Pfam" id="PF02518">
    <property type="entry name" value="HATPase_c"/>
    <property type="match status" value="1"/>
</dbReference>
<evidence type="ECO:0000256" key="6">
    <source>
        <dbReference type="ARBA" id="ARBA00023012"/>
    </source>
</evidence>
<keyword evidence="3" id="KW-0597">Phosphoprotein</keyword>
<dbReference type="InterPro" id="IPR005467">
    <property type="entry name" value="His_kinase_dom"/>
</dbReference>
<dbReference type="PANTHER" id="PTHR43711">
    <property type="entry name" value="TWO-COMPONENT HISTIDINE KINASE"/>
    <property type="match status" value="1"/>
</dbReference>
<name>A0A1F4TQE8_UNCSA</name>
<gene>
    <name evidence="9" type="ORF">A2311_01170</name>
</gene>
<keyword evidence="7" id="KW-0812">Transmembrane</keyword>
<dbReference type="FunFam" id="3.30.565.10:FF:000006">
    <property type="entry name" value="Sensor histidine kinase WalK"/>
    <property type="match status" value="1"/>
</dbReference>
<comment type="caution">
    <text evidence="9">The sequence shown here is derived from an EMBL/GenBank/DDBJ whole genome shotgun (WGS) entry which is preliminary data.</text>
</comment>
<dbReference type="InterPro" id="IPR050736">
    <property type="entry name" value="Sensor_HK_Regulatory"/>
</dbReference>
<evidence type="ECO:0000256" key="4">
    <source>
        <dbReference type="ARBA" id="ARBA00022679"/>
    </source>
</evidence>
<dbReference type="SMART" id="SM00387">
    <property type="entry name" value="HATPase_c"/>
    <property type="match status" value="1"/>
</dbReference>
<dbReference type="GO" id="GO:0000155">
    <property type="term" value="F:phosphorelay sensor kinase activity"/>
    <property type="evidence" value="ECO:0007669"/>
    <property type="project" value="InterPro"/>
</dbReference>
<dbReference type="CDD" id="cd00075">
    <property type="entry name" value="HATPase"/>
    <property type="match status" value="1"/>
</dbReference>
<keyword evidence="7" id="KW-0472">Membrane</keyword>
<dbReference type="STRING" id="1802583.A2311_01170"/>
<comment type="catalytic activity">
    <reaction evidence="1">
        <text>ATP + protein L-histidine = ADP + protein N-phospho-L-histidine.</text>
        <dbReference type="EC" id="2.7.13.3"/>
    </reaction>
</comment>
<dbReference type="SUPFAM" id="SSF47384">
    <property type="entry name" value="Homodimeric domain of signal transducing histidine kinase"/>
    <property type="match status" value="1"/>
</dbReference>
<dbReference type="Gene3D" id="3.30.565.10">
    <property type="entry name" value="Histidine kinase-like ATPase, C-terminal domain"/>
    <property type="match status" value="1"/>
</dbReference>
<dbReference type="SMART" id="SM00388">
    <property type="entry name" value="HisKA"/>
    <property type="match status" value="1"/>
</dbReference>
<dbReference type="PRINTS" id="PR00344">
    <property type="entry name" value="BCTRLSENSOR"/>
</dbReference>
<feature type="transmembrane region" description="Helical" evidence="7">
    <location>
        <begin position="85"/>
        <end position="105"/>
    </location>
</feature>
<feature type="transmembrane region" description="Helical" evidence="7">
    <location>
        <begin position="29"/>
        <end position="46"/>
    </location>
</feature>
<keyword evidence="6" id="KW-0902">Two-component regulatory system</keyword>
<organism evidence="9 10">
    <name type="scientific">candidate division WOR-1 bacterium RIFOXYB2_FULL_48_7</name>
    <dbReference type="NCBI Taxonomy" id="1802583"/>
    <lineage>
        <taxon>Bacteria</taxon>
        <taxon>Bacillati</taxon>
        <taxon>Saganbacteria</taxon>
    </lineage>
</organism>
<dbReference type="Proteomes" id="UP000178951">
    <property type="component" value="Unassembled WGS sequence"/>
</dbReference>
<dbReference type="CDD" id="cd00082">
    <property type="entry name" value="HisKA"/>
    <property type="match status" value="1"/>
</dbReference>
<dbReference type="EC" id="2.7.13.3" evidence="2"/>
<dbReference type="InterPro" id="IPR004358">
    <property type="entry name" value="Sig_transdc_His_kin-like_C"/>
</dbReference>
<dbReference type="PROSITE" id="PS50109">
    <property type="entry name" value="HIS_KIN"/>
    <property type="match status" value="1"/>
</dbReference>
<feature type="domain" description="Histidine kinase" evidence="8">
    <location>
        <begin position="236"/>
        <end position="453"/>
    </location>
</feature>
<keyword evidence="7" id="KW-1133">Transmembrane helix</keyword>
<keyword evidence="5" id="KW-0418">Kinase</keyword>
<proteinExistence type="predicted"/>
<feature type="transmembrane region" description="Helical" evidence="7">
    <location>
        <begin position="111"/>
        <end position="129"/>
    </location>
</feature>
<keyword evidence="4" id="KW-0808">Transferase</keyword>
<evidence type="ECO:0000256" key="3">
    <source>
        <dbReference type="ARBA" id="ARBA00022553"/>
    </source>
</evidence>
<dbReference type="InterPro" id="IPR003594">
    <property type="entry name" value="HATPase_dom"/>
</dbReference>
<dbReference type="PANTHER" id="PTHR43711:SF1">
    <property type="entry name" value="HISTIDINE KINASE 1"/>
    <property type="match status" value="1"/>
</dbReference>
<evidence type="ECO:0000259" key="8">
    <source>
        <dbReference type="PROSITE" id="PS50109"/>
    </source>
</evidence>